<keyword evidence="4" id="KW-1185">Reference proteome</keyword>
<evidence type="ECO:0000259" key="1">
    <source>
        <dbReference type="Pfam" id="PF14576"/>
    </source>
</evidence>
<evidence type="ECO:0000259" key="2">
    <source>
        <dbReference type="Pfam" id="PF14577"/>
    </source>
</evidence>
<proteinExistence type="predicted"/>
<dbReference type="AlphaFoldDB" id="A0A9D4WV77"/>
<dbReference type="InterPro" id="IPR027944">
    <property type="entry name" value="SEO_C"/>
</dbReference>
<feature type="domain" description="Sieve element occlusion N-terminal" evidence="1">
    <location>
        <begin position="28"/>
        <end position="334"/>
    </location>
</feature>
<dbReference type="GO" id="GO:0010088">
    <property type="term" value="P:phloem development"/>
    <property type="evidence" value="ECO:0007669"/>
    <property type="project" value="InterPro"/>
</dbReference>
<accession>A0A9D4WV77</accession>
<comment type="caution">
    <text evidence="3">The sequence shown here is derived from an EMBL/GenBank/DDBJ whole genome shotgun (WGS) entry which is preliminary data.</text>
</comment>
<dbReference type="Gramene" id="Psat05G0348700-T1">
    <property type="protein sequence ID" value="KAI5407251.1"/>
    <property type="gene ID" value="KIW84_053487"/>
</dbReference>
<dbReference type="InterPro" id="IPR039299">
    <property type="entry name" value="SEOA"/>
</dbReference>
<dbReference type="Proteomes" id="UP001058974">
    <property type="component" value="Chromosome 5"/>
</dbReference>
<name>A0A9D4WV77_PEA</name>
<reference evidence="3 4" key="1">
    <citation type="journal article" date="2022" name="Nat. Genet.">
        <title>Improved pea reference genome and pan-genome highlight genomic features and evolutionary characteristics.</title>
        <authorList>
            <person name="Yang T."/>
            <person name="Liu R."/>
            <person name="Luo Y."/>
            <person name="Hu S."/>
            <person name="Wang D."/>
            <person name="Wang C."/>
            <person name="Pandey M.K."/>
            <person name="Ge S."/>
            <person name="Xu Q."/>
            <person name="Li N."/>
            <person name="Li G."/>
            <person name="Huang Y."/>
            <person name="Saxena R.K."/>
            <person name="Ji Y."/>
            <person name="Li M."/>
            <person name="Yan X."/>
            <person name="He Y."/>
            <person name="Liu Y."/>
            <person name="Wang X."/>
            <person name="Xiang C."/>
            <person name="Varshney R.K."/>
            <person name="Ding H."/>
            <person name="Gao S."/>
            <person name="Zong X."/>
        </authorList>
    </citation>
    <scope>NUCLEOTIDE SEQUENCE [LARGE SCALE GENOMIC DNA]</scope>
    <source>
        <strain evidence="3 4">cv. Zhongwan 6</strain>
    </source>
</reference>
<feature type="domain" description="Sieve element occlusion C-terminal" evidence="2">
    <location>
        <begin position="496"/>
        <end position="725"/>
    </location>
</feature>
<dbReference type="EMBL" id="JAMSHJ010000005">
    <property type="protein sequence ID" value="KAI5407251.1"/>
    <property type="molecule type" value="Genomic_DNA"/>
</dbReference>
<organism evidence="3 4">
    <name type="scientific">Pisum sativum</name>
    <name type="common">Garden pea</name>
    <name type="synonym">Lathyrus oleraceus</name>
    <dbReference type="NCBI Taxonomy" id="3888"/>
    <lineage>
        <taxon>Eukaryota</taxon>
        <taxon>Viridiplantae</taxon>
        <taxon>Streptophyta</taxon>
        <taxon>Embryophyta</taxon>
        <taxon>Tracheophyta</taxon>
        <taxon>Spermatophyta</taxon>
        <taxon>Magnoliopsida</taxon>
        <taxon>eudicotyledons</taxon>
        <taxon>Gunneridae</taxon>
        <taxon>Pentapetalae</taxon>
        <taxon>rosids</taxon>
        <taxon>fabids</taxon>
        <taxon>Fabales</taxon>
        <taxon>Fabaceae</taxon>
        <taxon>Papilionoideae</taxon>
        <taxon>50 kb inversion clade</taxon>
        <taxon>NPAAA clade</taxon>
        <taxon>Hologalegina</taxon>
        <taxon>IRL clade</taxon>
        <taxon>Fabeae</taxon>
        <taxon>Lathyrus</taxon>
    </lineage>
</organism>
<dbReference type="Pfam" id="PF14576">
    <property type="entry name" value="SEO_N"/>
    <property type="match status" value="1"/>
</dbReference>
<gene>
    <name evidence="3" type="ORF">KIW84_053487</name>
</gene>
<dbReference type="InterPro" id="IPR027942">
    <property type="entry name" value="SEO_N"/>
</dbReference>
<evidence type="ECO:0000313" key="4">
    <source>
        <dbReference type="Proteomes" id="UP001058974"/>
    </source>
</evidence>
<evidence type="ECO:0000313" key="3">
    <source>
        <dbReference type="EMBL" id="KAI5407251.1"/>
    </source>
</evidence>
<protein>
    <submittedName>
        <fullName evidence="3">Uncharacterized protein</fullName>
    </submittedName>
</protein>
<sequence>MASSNLRQLQAAPNKMQLKKERRMFSTSDDSAMMKQVQSTHAPDGREIDVKPLIQIVDEILIQIIARSVEGHEHVKKEQETLETAVALAEFDMLDALAFIINKISCELSCKCSGGGDAHASTMVLLNYLSSYSWHAKVVLALAAFAVIFGEFWLVAQSSASNTLAKSVALLKQLPDIVENSVSLRPQFDALNKLVKAALDVTMSIVEFKELPSEYISEDVPPMSVASAHIPIATYWVIRSIVACASQIASLIGMRNEYKFCQMLIILVLNDYDLFSCRALSSASEAWELSSLAHKVASIYEHLKNQLALCYQYIDEKRHIEAFHNLIRLFETVHVDNMKIMRALIYAKDDIPPLIDGTSKLRVSLEVLRRKHVLLLISDLDISQEEIMILDNLYKDARSRGETYYEMVWIPVVDKATWNEVNKQKFEYLQSSMPWFSVRDPFIIEPSVIKYIKEVWNFTKRAILVALDPQGRLSSQNALHMIWIWGNLAFPFTSEKEESLWKQEIWSLELLVDGIDPAVLDWMTEGKIVCLYGGEDLEWIETFTKTAMNLARTSNFGLEMVYVGKSNAKERMQRMIATFNTKRFSYFFPNVTSIWFFWARLESMLYSKLQHGRTVENDKIMSEVMTVLSFDGSDRGWAIFCRGPSEMARAKGDTALTSLRDYDKWKHNIEQDGWVPALNDYIKEIQQPHHCNRLILPGSTGGIPQKVVCAECGRQMEKYFMYRCCVE</sequence>
<dbReference type="PANTHER" id="PTHR33232">
    <property type="entry name" value="PROTEIN SIEVE ELEMENT OCCLUSION B-LIKE"/>
    <property type="match status" value="1"/>
</dbReference>
<dbReference type="PANTHER" id="PTHR33232:SF20">
    <property type="entry name" value="PROTEIN SIEVE ELEMENT OCCLUSION B-LIKE"/>
    <property type="match status" value="1"/>
</dbReference>
<dbReference type="Pfam" id="PF14577">
    <property type="entry name" value="SEO_C"/>
    <property type="match status" value="1"/>
</dbReference>